<gene>
    <name evidence="1" type="ORF">EAE97_000062</name>
</gene>
<protein>
    <submittedName>
        <fullName evidence="1">Uncharacterized protein</fullName>
    </submittedName>
</protein>
<organism evidence="1 2">
    <name type="scientific">Botrytis byssoidea</name>
    <dbReference type="NCBI Taxonomy" id="139641"/>
    <lineage>
        <taxon>Eukaryota</taxon>
        <taxon>Fungi</taxon>
        <taxon>Dikarya</taxon>
        <taxon>Ascomycota</taxon>
        <taxon>Pezizomycotina</taxon>
        <taxon>Leotiomycetes</taxon>
        <taxon>Helotiales</taxon>
        <taxon>Sclerotiniaceae</taxon>
        <taxon>Botrytis</taxon>
    </lineage>
</organism>
<dbReference type="RefSeq" id="XP_038737933.1">
    <property type="nucleotide sequence ID" value="XM_038870572.1"/>
</dbReference>
<evidence type="ECO:0000313" key="2">
    <source>
        <dbReference type="Proteomes" id="UP000710849"/>
    </source>
</evidence>
<dbReference type="GeneID" id="62143651"/>
<sequence length="119" mass="13424">MFDRDAMAAQTLFLRHGIHAAGVTSNAIQRHLGYFPIIQIHGNSDSLANNESPCQIEAPESTQNEYPHVPYAAMTQINMVLRSRLAAGTWETSYISYRHIGRLVLTKLYRVNMRPVTPI</sequence>
<comment type="caution">
    <text evidence="1">The sequence shown here is derived from an EMBL/GenBank/DDBJ whole genome shotgun (WGS) entry which is preliminary data.</text>
</comment>
<dbReference type="Proteomes" id="UP000710849">
    <property type="component" value="Unassembled WGS sequence"/>
</dbReference>
<evidence type="ECO:0000313" key="1">
    <source>
        <dbReference type="EMBL" id="KAF7954803.1"/>
    </source>
</evidence>
<keyword evidence="2" id="KW-1185">Reference proteome</keyword>
<proteinExistence type="predicted"/>
<name>A0A9P5IZU2_9HELO</name>
<dbReference type="EMBL" id="RCSW01000001">
    <property type="protein sequence ID" value="KAF7954803.1"/>
    <property type="molecule type" value="Genomic_DNA"/>
</dbReference>
<accession>A0A9P5IZU2</accession>
<reference evidence="1 2" key="1">
    <citation type="journal article" date="2020" name="Genome Biol. Evol.">
        <title>Comparative genomics of Sclerotiniaceae.</title>
        <authorList>
            <person name="Valero Jimenez C.A."/>
            <person name="Steentjes M."/>
            <person name="Scholten O.E."/>
            <person name="Van Kan J.A.L."/>
        </authorList>
    </citation>
    <scope>NUCLEOTIDE SEQUENCE [LARGE SCALE GENOMIC DNA]</scope>
    <source>
        <strain evidence="1 2">MUCL 94</strain>
    </source>
</reference>
<dbReference type="AlphaFoldDB" id="A0A9P5IZU2"/>